<evidence type="ECO:0000256" key="14">
    <source>
        <dbReference type="SAM" id="SignalP"/>
    </source>
</evidence>
<keyword evidence="3 11" id="KW-1134">Transmembrane beta strand</keyword>
<keyword evidence="4" id="KW-0410">Iron transport</keyword>
<keyword evidence="10 11" id="KW-0998">Cell outer membrane</keyword>
<evidence type="ECO:0000256" key="1">
    <source>
        <dbReference type="ARBA" id="ARBA00004571"/>
    </source>
</evidence>
<protein>
    <submittedName>
        <fullName evidence="16">TonB-dependent receptor</fullName>
    </submittedName>
</protein>
<dbReference type="InterPro" id="IPR012910">
    <property type="entry name" value="Plug_dom"/>
</dbReference>
<proteinExistence type="inferred from homology"/>
<evidence type="ECO:0000256" key="4">
    <source>
        <dbReference type="ARBA" id="ARBA00022496"/>
    </source>
</evidence>
<dbReference type="GO" id="GO:0006826">
    <property type="term" value="P:iron ion transport"/>
    <property type="evidence" value="ECO:0007669"/>
    <property type="project" value="UniProtKB-KW"/>
</dbReference>
<keyword evidence="2 11" id="KW-0813">Transport</keyword>
<sequence>MLKQTLASGAAALAILAVAMPAAAQQRNFDLPAQDAAPAISAFARQAGLQVVAPADGLGGIRTQALKGSMDARAALRKLIAGTGLEIASDSNGVIVLRRAPTPATGATTPAAAEAVAAEPAALDTIIVTAQKREESAQGVPISLTAFSGRTLDTYRVESLRDVSRLTPGLLVSSFNQSSPTIAIRGATNTFSQIGANKPVAVVLDDLFIPRNSAATFELYGLNSVQVLKGPQGTLFGRNVTGGAIVLDTGKPAFGDTSGSVRVGAGNYDLRQIDGRVDLAAGERLAFRLAGSFKDHSGYGKDRLTGREQDDLNSKSVRGQARLKASDTVEVLLGADYSDDSNGGRTLSSKGAGSDGDRRTSELGYLQGFARNQWGASGRVYWDAPVGQVTAITGYRKSQSGEDYSGTGVSYRFLTGTNSQSVSRDVDEVGLFSQEVRWASPKWSRGDLVAGVYYADEDAKRQLRNRTLAAVTGNVSSNILTDQAVKTKSYAVFVDGTLHLPAAFDLVLGARYTQDKKTASLVRTDAVNPATGSFTGRDLKADWSEVTPRAVLTWSPKEDLKVYGSITRGYTAGGFNTDAAVISALTKPFDPETVTNYELGVKSQWLNDTLRVNASVFHMDYKDKQELFFNNVTRILTITNAGQATVEGAEIEATWRPITWLNLSANYGLLDTVYDNFVIPGGAVNTGNPLGSSPRNKGSLAADVHFPLSNAGYLTGALSWAYTDGYYTGATKDANLHIESYALTNLSLGYESANGRWTATVWAKNLGDVDFVLTPSTQGVLAEYLGEPRTVGVMLSARF</sequence>
<dbReference type="GO" id="GO:0009279">
    <property type="term" value="C:cell outer membrane"/>
    <property type="evidence" value="ECO:0007669"/>
    <property type="project" value="UniProtKB-SubCell"/>
</dbReference>
<keyword evidence="14" id="KW-0732">Signal</keyword>
<evidence type="ECO:0000256" key="2">
    <source>
        <dbReference type="ARBA" id="ARBA00022448"/>
    </source>
</evidence>
<evidence type="ECO:0000256" key="3">
    <source>
        <dbReference type="ARBA" id="ARBA00022452"/>
    </source>
</evidence>
<evidence type="ECO:0000256" key="8">
    <source>
        <dbReference type="ARBA" id="ARBA00023077"/>
    </source>
</evidence>
<reference evidence="16" key="1">
    <citation type="submission" date="2020-02" db="EMBL/GenBank/DDBJ databases">
        <authorList>
            <person name="Gao J."/>
            <person name="Sun J."/>
        </authorList>
    </citation>
    <scope>NUCLEOTIDE SEQUENCE</scope>
    <source>
        <strain evidence="16">602-2</strain>
    </source>
</reference>
<dbReference type="Gene3D" id="2.40.170.20">
    <property type="entry name" value="TonB-dependent receptor, beta-barrel domain"/>
    <property type="match status" value="1"/>
</dbReference>
<evidence type="ECO:0000256" key="5">
    <source>
        <dbReference type="ARBA" id="ARBA00022692"/>
    </source>
</evidence>
<dbReference type="EMBL" id="JAAKGT010000006">
    <property type="protein sequence ID" value="NGM50883.1"/>
    <property type="molecule type" value="Genomic_DNA"/>
</dbReference>
<dbReference type="SUPFAM" id="SSF56935">
    <property type="entry name" value="Porins"/>
    <property type="match status" value="1"/>
</dbReference>
<dbReference type="InterPro" id="IPR000531">
    <property type="entry name" value="Beta-barrel_TonB"/>
</dbReference>
<dbReference type="PANTHER" id="PTHR32552">
    <property type="entry name" value="FERRICHROME IRON RECEPTOR-RELATED"/>
    <property type="match status" value="1"/>
</dbReference>
<evidence type="ECO:0000256" key="11">
    <source>
        <dbReference type="PROSITE-ProRule" id="PRU01360"/>
    </source>
</evidence>
<dbReference type="PROSITE" id="PS52016">
    <property type="entry name" value="TONB_DEPENDENT_REC_3"/>
    <property type="match status" value="1"/>
</dbReference>
<evidence type="ECO:0000256" key="10">
    <source>
        <dbReference type="ARBA" id="ARBA00023237"/>
    </source>
</evidence>
<evidence type="ECO:0000256" key="7">
    <source>
        <dbReference type="ARBA" id="ARBA00023065"/>
    </source>
</evidence>
<evidence type="ECO:0000256" key="6">
    <source>
        <dbReference type="ARBA" id="ARBA00023004"/>
    </source>
</evidence>
<comment type="similarity">
    <text evidence="11 12">Belongs to the TonB-dependent receptor family.</text>
</comment>
<gene>
    <name evidence="16" type="ORF">G5B46_14815</name>
</gene>
<dbReference type="InterPro" id="IPR011662">
    <property type="entry name" value="Secretin/TonB_short_N"/>
</dbReference>
<dbReference type="InterPro" id="IPR039426">
    <property type="entry name" value="TonB-dep_rcpt-like"/>
</dbReference>
<dbReference type="Gene3D" id="3.55.50.30">
    <property type="match status" value="1"/>
</dbReference>
<evidence type="ECO:0000256" key="9">
    <source>
        <dbReference type="ARBA" id="ARBA00023136"/>
    </source>
</evidence>
<dbReference type="InterPro" id="IPR036942">
    <property type="entry name" value="Beta-barrel_TonB_sf"/>
</dbReference>
<evidence type="ECO:0000256" key="13">
    <source>
        <dbReference type="SAM" id="MobiDB-lite"/>
    </source>
</evidence>
<accession>A0A6G4QZH2</accession>
<evidence type="ECO:0000313" key="16">
    <source>
        <dbReference type="EMBL" id="NGM50883.1"/>
    </source>
</evidence>
<evidence type="ECO:0000256" key="12">
    <source>
        <dbReference type="RuleBase" id="RU003357"/>
    </source>
</evidence>
<dbReference type="AlphaFoldDB" id="A0A6G4QZH2"/>
<keyword evidence="5 11" id="KW-0812">Transmembrane</keyword>
<dbReference type="PANTHER" id="PTHR32552:SF81">
    <property type="entry name" value="TONB-DEPENDENT OUTER MEMBRANE RECEPTOR"/>
    <property type="match status" value="1"/>
</dbReference>
<feature type="domain" description="Secretin/TonB short N-terminal" evidence="15">
    <location>
        <begin position="49"/>
        <end position="100"/>
    </location>
</feature>
<name>A0A6G4QZH2_9CAUL</name>
<keyword evidence="16" id="KW-0675">Receptor</keyword>
<keyword evidence="9 11" id="KW-0472">Membrane</keyword>
<comment type="subcellular location">
    <subcellularLocation>
        <location evidence="1 11">Cell outer membrane</location>
        <topology evidence="1 11">Multi-pass membrane protein</topology>
    </subcellularLocation>
</comment>
<comment type="caution">
    <text evidence="16">The sequence shown here is derived from an EMBL/GenBank/DDBJ whole genome shotgun (WGS) entry which is preliminary data.</text>
</comment>
<feature type="chain" id="PRO_5026039203" evidence="14">
    <location>
        <begin position="25"/>
        <end position="799"/>
    </location>
</feature>
<evidence type="ECO:0000259" key="15">
    <source>
        <dbReference type="SMART" id="SM00965"/>
    </source>
</evidence>
<keyword evidence="6" id="KW-0408">Iron</keyword>
<feature type="compositionally biased region" description="Basic and acidic residues" evidence="13">
    <location>
        <begin position="300"/>
        <end position="313"/>
    </location>
</feature>
<dbReference type="Pfam" id="PF07660">
    <property type="entry name" value="STN"/>
    <property type="match status" value="1"/>
</dbReference>
<keyword evidence="8 12" id="KW-0798">TonB box</keyword>
<keyword evidence="7" id="KW-0406">Ion transport</keyword>
<dbReference type="Pfam" id="PF07715">
    <property type="entry name" value="Plug"/>
    <property type="match status" value="1"/>
</dbReference>
<dbReference type="SMART" id="SM00965">
    <property type="entry name" value="STN"/>
    <property type="match status" value="1"/>
</dbReference>
<feature type="signal peptide" evidence="14">
    <location>
        <begin position="1"/>
        <end position="24"/>
    </location>
</feature>
<feature type="region of interest" description="Disordered" evidence="13">
    <location>
        <begin position="300"/>
        <end position="319"/>
    </location>
</feature>
<organism evidence="16">
    <name type="scientific">Caulobacter sp. 602-2</name>
    <dbReference type="NCBI Taxonomy" id="2710887"/>
    <lineage>
        <taxon>Bacteria</taxon>
        <taxon>Pseudomonadati</taxon>
        <taxon>Pseudomonadota</taxon>
        <taxon>Alphaproteobacteria</taxon>
        <taxon>Caulobacterales</taxon>
        <taxon>Caulobacteraceae</taxon>
        <taxon>Caulobacter</taxon>
    </lineage>
</organism>
<dbReference type="Pfam" id="PF00593">
    <property type="entry name" value="TonB_dep_Rec_b-barrel"/>
    <property type="match status" value="1"/>
</dbReference>